<comment type="caution">
    <text evidence="3">The sequence shown here is derived from an EMBL/GenBank/DDBJ whole genome shotgun (WGS) entry which is preliminary data.</text>
</comment>
<evidence type="ECO:0000256" key="1">
    <source>
        <dbReference type="SAM" id="MobiDB-lite"/>
    </source>
</evidence>
<keyword evidence="2" id="KW-0812">Transmembrane</keyword>
<accession>A0A9D2ENJ5</accession>
<feature type="transmembrane region" description="Helical" evidence="2">
    <location>
        <begin position="7"/>
        <end position="25"/>
    </location>
</feature>
<feature type="compositionally biased region" description="Low complexity" evidence="1">
    <location>
        <begin position="364"/>
        <end position="383"/>
    </location>
</feature>
<gene>
    <name evidence="3" type="ORF">H9968_11920</name>
</gene>
<reference evidence="3" key="2">
    <citation type="submission" date="2021-04" db="EMBL/GenBank/DDBJ databases">
        <authorList>
            <person name="Gilroy R."/>
        </authorList>
    </citation>
    <scope>NUCLEOTIDE SEQUENCE</scope>
    <source>
        <strain evidence="3">CHK179-28034</strain>
    </source>
</reference>
<dbReference type="EMBL" id="DXBR01000107">
    <property type="protein sequence ID" value="HIZ40600.1"/>
    <property type="molecule type" value="Genomic_DNA"/>
</dbReference>
<evidence type="ECO:0000256" key="2">
    <source>
        <dbReference type="SAM" id="Phobius"/>
    </source>
</evidence>
<sequence>MNKVKTIFFMAFSVVILSFTAIFLVDMKTQADTVSSGFEISHSTETCGCNDSGALHSVILGSTHTYTIVPRADISFQHAIWNFTPEYNPEDNNISVSLEDGGKSVTIRFIKSEEYTLSPTMTDESNQDYQNSISIDVVNEKYVTTYSTACTELGKPLTLKAEFKYFNQNHMNGTMLQSSSDSITWSSFASIPIEEGTPSMDTNGNITFTPTQSGKYSANVSLNDVSSANTIYTVYVTDNELFAEQYIPTTGKSNEYISFTPSTTDRYKMLWKSTDNRGHESIFDSSGNQVSRIDDVYGGYWLTAGETYYIHLYYRHATTTNSYSIGIYNPPGEDDSSENPSDSESDDYTHSDVKPAPSVPSGQTTQSTGAGNNANGNSSSAQSVTVSKVKGKPKLKLKKGKVKLTFKKVKGADGYEICYATNKKFKKSKKMTVKSAKATLKKLKKGKKYFIKVRAFKRDASLKKVFGTYSKTVKIAIKK</sequence>
<dbReference type="Gene3D" id="2.60.40.10">
    <property type="entry name" value="Immunoglobulins"/>
    <property type="match status" value="1"/>
</dbReference>
<dbReference type="InterPro" id="IPR013783">
    <property type="entry name" value="Ig-like_fold"/>
</dbReference>
<feature type="region of interest" description="Disordered" evidence="1">
    <location>
        <begin position="327"/>
        <end position="387"/>
    </location>
</feature>
<feature type="compositionally biased region" description="Acidic residues" evidence="1">
    <location>
        <begin position="332"/>
        <end position="346"/>
    </location>
</feature>
<evidence type="ECO:0008006" key="5">
    <source>
        <dbReference type="Google" id="ProtNLM"/>
    </source>
</evidence>
<dbReference type="Proteomes" id="UP000824049">
    <property type="component" value="Unassembled WGS sequence"/>
</dbReference>
<name>A0A9D2ENJ5_9FIRM</name>
<dbReference type="AlphaFoldDB" id="A0A9D2ENJ5"/>
<evidence type="ECO:0000313" key="4">
    <source>
        <dbReference type="Proteomes" id="UP000824049"/>
    </source>
</evidence>
<evidence type="ECO:0000313" key="3">
    <source>
        <dbReference type="EMBL" id="HIZ40600.1"/>
    </source>
</evidence>
<protein>
    <recommendedName>
        <fullName evidence="5">Fibronectin type-III domain-containing protein</fullName>
    </recommendedName>
</protein>
<keyword evidence="2" id="KW-1133">Transmembrane helix</keyword>
<reference evidence="3" key="1">
    <citation type="journal article" date="2021" name="PeerJ">
        <title>Extensive microbial diversity within the chicken gut microbiome revealed by metagenomics and culture.</title>
        <authorList>
            <person name="Gilroy R."/>
            <person name="Ravi A."/>
            <person name="Getino M."/>
            <person name="Pursley I."/>
            <person name="Horton D.L."/>
            <person name="Alikhan N.F."/>
            <person name="Baker D."/>
            <person name="Gharbi K."/>
            <person name="Hall N."/>
            <person name="Watson M."/>
            <person name="Adriaenssens E.M."/>
            <person name="Foster-Nyarko E."/>
            <person name="Jarju S."/>
            <person name="Secka A."/>
            <person name="Antonio M."/>
            <person name="Oren A."/>
            <person name="Chaudhuri R.R."/>
            <person name="La Ragione R."/>
            <person name="Hildebrand F."/>
            <person name="Pallen M.J."/>
        </authorList>
    </citation>
    <scope>NUCLEOTIDE SEQUENCE</scope>
    <source>
        <strain evidence="3">CHK179-28034</strain>
    </source>
</reference>
<proteinExistence type="predicted"/>
<organism evidence="3 4">
    <name type="scientific">Candidatus Anaerobutyricum stercoris</name>
    <dbReference type="NCBI Taxonomy" id="2838457"/>
    <lineage>
        <taxon>Bacteria</taxon>
        <taxon>Bacillati</taxon>
        <taxon>Bacillota</taxon>
        <taxon>Clostridia</taxon>
        <taxon>Lachnospirales</taxon>
        <taxon>Lachnospiraceae</taxon>
        <taxon>Anaerobutyricum</taxon>
    </lineage>
</organism>
<keyword evidence="2" id="KW-0472">Membrane</keyword>